<dbReference type="GO" id="GO:0004673">
    <property type="term" value="F:protein histidine kinase activity"/>
    <property type="evidence" value="ECO:0007669"/>
    <property type="project" value="UniProtKB-EC"/>
</dbReference>
<protein>
    <recommendedName>
        <fullName evidence="2">histidine kinase</fullName>
        <ecNumber evidence="2">2.7.13.3</ecNumber>
    </recommendedName>
</protein>
<comment type="catalytic activity">
    <reaction evidence="1">
        <text>ATP + protein L-histidine = ADP + protein N-phospho-L-histidine.</text>
        <dbReference type="EC" id="2.7.13.3"/>
    </reaction>
</comment>
<keyword evidence="9" id="KW-1185">Reference proteome</keyword>
<evidence type="ECO:0000256" key="2">
    <source>
        <dbReference type="ARBA" id="ARBA00012438"/>
    </source>
</evidence>
<keyword evidence="3" id="KW-0597">Phosphoprotein</keyword>
<evidence type="ECO:0000313" key="9">
    <source>
        <dbReference type="Proteomes" id="UP000274661"/>
    </source>
</evidence>
<keyword evidence="5" id="KW-0547">Nucleotide-binding</keyword>
<evidence type="ECO:0000256" key="3">
    <source>
        <dbReference type="ARBA" id="ARBA00022553"/>
    </source>
</evidence>
<dbReference type="EMBL" id="RWJF01000001">
    <property type="protein sequence ID" value="RST30011.1"/>
    <property type="molecule type" value="Genomic_DNA"/>
</dbReference>
<dbReference type="GO" id="GO:0005524">
    <property type="term" value="F:ATP binding"/>
    <property type="evidence" value="ECO:0007669"/>
    <property type="project" value="UniProtKB-KW"/>
</dbReference>
<comment type="caution">
    <text evidence="8">The sequence shown here is derived from an EMBL/GenBank/DDBJ whole genome shotgun (WGS) entry which is preliminary data.</text>
</comment>
<dbReference type="PANTHER" id="PTHR41523:SF7">
    <property type="entry name" value="HISTIDINE KINASE"/>
    <property type="match status" value="1"/>
</dbReference>
<accession>A0A3R9YHF7</accession>
<evidence type="ECO:0000256" key="7">
    <source>
        <dbReference type="ARBA" id="ARBA00022840"/>
    </source>
</evidence>
<dbReference type="OrthoDB" id="9760752at2"/>
<sequence length="142" mass="15079">MLRELVEDELLVHAVQEGGQVTIDGPEVALDSRRAESVSLAMHELASNAVRYGVLGDGQGRLSVRWSVVGPTLQFLWRETGRPAGGPPGPPGFGSELLLQSLPYDLKAETRLELKPDGVSFTLAMPLPDAPTSAVPAAAPRT</sequence>
<reference evidence="8 9" key="1">
    <citation type="submission" date="2018-12" db="EMBL/GenBank/DDBJ databases">
        <title>Sphingomonas sp. HMF7854 Genome sequencing and assembly.</title>
        <authorList>
            <person name="Cha I."/>
            <person name="Kang H."/>
            <person name="Kim H."/>
            <person name="Kang J."/>
            <person name="Joh K."/>
        </authorList>
    </citation>
    <scope>NUCLEOTIDE SEQUENCE [LARGE SCALE GENOMIC DNA]</scope>
    <source>
        <strain evidence="8 9">HMF7854</strain>
    </source>
</reference>
<proteinExistence type="predicted"/>
<evidence type="ECO:0000256" key="5">
    <source>
        <dbReference type="ARBA" id="ARBA00022741"/>
    </source>
</evidence>
<keyword evidence="7" id="KW-0067">ATP-binding</keyword>
<keyword evidence="6 8" id="KW-0418">Kinase</keyword>
<dbReference type="AlphaFoldDB" id="A0A3R9YHF7"/>
<name>A0A3R9YHF7_9SPHN</name>
<dbReference type="RefSeq" id="WP_126717846.1">
    <property type="nucleotide sequence ID" value="NZ_RWJF01000001.1"/>
</dbReference>
<evidence type="ECO:0000256" key="1">
    <source>
        <dbReference type="ARBA" id="ARBA00000085"/>
    </source>
</evidence>
<dbReference type="InterPro" id="IPR036890">
    <property type="entry name" value="HATPase_C_sf"/>
</dbReference>
<dbReference type="SUPFAM" id="SSF55874">
    <property type="entry name" value="ATPase domain of HSP90 chaperone/DNA topoisomerase II/histidine kinase"/>
    <property type="match status" value="1"/>
</dbReference>
<keyword evidence="4" id="KW-0808">Transferase</keyword>
<dbReference type="EC" id="2.7.13.3" evidence="2"/>
<evidence type="ECO:0000313" key="8">
    <source>
        <dbReference type="EMBL" id="RST30011.1"/>
    </source>
</evidence>
<evidence type="ECO:0000256" key="4">
    <source>
        <dbReference type="ARBA" id="ARBA00022679"/>
    </source>
</evidence>
<dbReference type="Proteomes" id="UP000274661">
    <property type="component" value="Unassembled WGS sequence"/>
</dbReference>
<gene>
    <name evidence="8" type="ORF">HMF7854_03580</name>
</gene>
<evidence type="ECO:0000256" key="6">
    <source>
        <dbReference type="ARBA" id="ARBA00022777"/>
    </source>
</evidence>
<dbReference type="PANTHER" id="PTHR41523">
    <property type="entry name" value="TWO-COMPONENT SYSTEM SENSOR PROTEIN"/>
    <property type="match status" value="1"/>
</dbReference>
<organism evidence="8 9">
    <name type="scientific">Sphingomonas ginkgonis</name>
    <dbReference type="NCBI Taxonomy" id="2315330"/>
    <lineage>
        <taxon>Bacteria</taxon>
        <taxon>Pseudomonadati</taxon>
        <taxon>Pseudomonadota</taxon>
        <taxon>Alphaproteobacteria</taxon>
        <taxon>Sphingomonadales</taxon>
        <taxon>Sphingomonadaceae</taxon>
        <taxon>Sphingomonas</taxon>
    </lineage>
</organism>
<dbReference type="Gene3D" id="3.30.565.10">
    <property type="entry name" value="Histidine kinase-like ATPase, C-terminal domain"/>
    <property type="match status" value="1"/>
</dbReference>